<dbReference type="Proteomes" id="UP001354989">
    <property type="component" value="Plasmid pPP2"/>
</dbReference>
<dbReference type="EMBL" id="AP025294">
    <property type="protein sequence ID" value="BDD01410.1"/>
    <property type="molecule type" value="Genomic_DNA"/>
</dbReference>
<keyword evidence="1" id="KW-0614">Plasmid</keyword>
<evidence type="ECO:0000313" key="1">
    <source>
        <dbReference type="EMBL" id="BDD01410.1"/>
    </source>
</evidence>
<organism evidence="1 2">
    <name type="scientific">Persicobacter psychrovividus</name>
    <dbReference type="NCBI Taxonomy" id="387638"/>
    <lineage>
        <taxon>Bacteria</taxon>
        <taxon>Pseudomonadati</taxon>
        <taxon>Bacteroidota</taxon>
        <taxon>Cytophagia</taxon>
        <taxon>Cytophagales</taxon>
        <taxon>Persicobacteraceae</taxon>
        <taxon>Persicobacter</taxon>
    </lineage>
</organism>
<protein>
    <submittedName>
        <fullName evidence="1">Uncharacterized protein</fullName>
    </submittedName>
</protein>
<gene>
    <name evidence="1" type="ORF">PEPS_36900</name>
</gene>
<proteinExistence type="predicted"/>
<accession>A0ABM7VKA1</accession>
<sequence length="46" mass="5414">MKSWRVGGRVDARWVLECPPILRIGSLGKYKLVANPQDWLEENRYL</sequence>
<name>A0ABM7VKA1_9BACT</name>
<keyword evidence="2" id="KW-1185">Reference proteome</keyword>
<geneLocation type="plasmid" evidence="1 2">
    <name>pPP2</name>
</geneLocation>
<dbReference type="RefSeq" id="WP_338398706.1">
    <property type="nucleotide sequence ID" value="NZ_AP025294.1"/>
</dbReference>
<reference evidence="1 2" key="1">
    <citation type="submission" date="2021-12" db="EMBL/GenBank/DDBJ databases">
        <title>Genome sequencing of bacteria with rrn-lacking chromosome and rrn-plasmid.</title>
        <authorList>
            <person name="Anda M."/>
            <person name="Iwasaki W."/>
        </authorList>
    </citation>
    <scope>NUCLEOTIDE SEQUENCE [LARGE SCALE GENOMIC DNA]</scope>
    <source>
        <strain evidence="1 2">NBRC 101262</strain>
        <plasmid evidence="1 2">pPP2</plasmid>
    </source>
</reference>
<evidence type="ECO:0000313" key="2">
    <source>
        <dbReference type="Proteomes" id="UP001354989"/>
    </source>
</evidence>